<feature type="signal peptide" evidence="4">
    <location>
        <begin position="1"/>
        <end position="24"/>
    </location>
</feature>
<reference evidence="5 6" key="1">
    <citation type="submission" date="2024-09" db="EMBL/GenBank/DDBJ databases">
        <authorList>
            <person name="Sun Q."/>
            <person name="Mori K."/>
        </authorList>
    </citation>
    <scope>NUCLEOTIDE SEQUENCE [LARGE SCALE GENOMIC DNA]</scope>
    <source>
        <strain evidence="5 6">CCM 7904</strain>
    </source>
</reference>
<keyword evidence="6" id="KW-1185">Reference proteome</keyword>
<dbReference type="PANTHER" id="PTHR33376:SF15">
    <property type="entry name" value="BLL6794 PROTEIN"/>
    <property type="match status" value="1"/>
</dbReference>
<dbReference type="RefSeq" id="WP_265508243.1">
    <property type="nucleotide sequence ID" value="NZ_JAOTBE010000064.1"/>
</dbReference>
<dbReference type="NCBIfam" id="NF037995">
    <property type="entry name" value="TRAP_S1"/>
    <property type="match status" value="1"/>
</dbReference>
<dbReference type="CDD" id="cd13665">
    <property type="entry name" value="PBP2_TRAP_Dctp3_4"/>
    <property type="match status" value="1"/>
</dbReference>
<organism evidence="5 6">
    <name type="scientific">Paracoccus rhizosphaerae</name>
    <dbReference type="NCBI Taxonomy" id="1133347"/>
    <lineage>
        <taxon>Bacteria</taxon>
        <taxon>Pseudomonadati</taxon>
        <taxon>Pseudomonadota</taxon>
        <taxon>Alphaproteobacteria</taxon>
        <taxon>Rhodobacterales</taxon>
        <taxon>Paracoccaceae</taxon>
        <taxon>Paracoccus</taxon>
    </lineage>
</organism>
<dbReference type="Pfam" id="PF03480">
    <property type="entry name" value="DctP"/>
    <property type="match status" value="1"/>
</dbReference>
<dbReference type="EMBL" id="JBHLWQ010000081">
    <property type="protein sequence ID" value="MFC0200498.1"/>
    <property type="molecule type" value="Genomic_DNA"/>
</dbReference>
<evidence type="ECO:0000256" key="4">
    <source>
        <dbReference type="SAM" id="SignalP"/>
    </source>
</evidence>
<evidence type="ECO:0000313" key="5">
    <source>
        <dbReference type="EMBL" id="MFC0200498.1"/>
    </source>
</evidence>
<evidence type="ECO:0000256" key="3">
    <source>
        <dbReference type="ARBA" id="ARBA00022764"/>
    </source>
</evidence>
<gene>
    <name evidence="5" type="ORF">ACFFIZ_09245</name>
</gene>
<comment type="caution">
    <text evidence="5">The sequence shown here is derived from an EMBL/GenBank/DDBJ whole genome shotgun (WGS) entry which is preliminary data.</text>
</comment>
<dbReference type="Proteomes" id="UP001589795">
    <property type="component" value="Unassembled WGS sequence"/>
</dbReference>
<evidence type="ECO:0000256" key="2">
    <source>
        <dbReference type="ARBA" id="ARBA00022729"/>
    </source>
</evidence>
<evidence type="ECO:0000256" key="1">
    <source>
        <dbReference type="ARBA" id="ARBA00004418"/>
    </source>
</evidence>
<keyword evidence="2 4" id="KW-0732">Signal</keyword>
<dbReference type="PANTHER" id="PTHR33376">
    <property type="match status" value="1"/>
</dbReference>
<protein>
    <submittedName>
        <fullName evidence="5">TRAP transporter substrate-binding protein</fullName>
    </submittedName>
</protein>
<name>A0ABV6CNF4_9RHOB</name>
<dbReference type="Gene3D" id="3.40.190.170">
    <property type="entry name" value="Bacterial extracellular solute-binding protein, family 7"/>
    <property type="match status" value="1"/>
</dbReference>
<accession>A0ABV6CNF4</accession>
<dbReference type="InterPro" id="IPR038404">
    <property type="entry name" value="TRAP_DctP_sf"/>
</dbReference>
<evidence type="ECO:0000313" key="6">
    <source>
        <dbReference type="Proteomes" id="UP001589795"/>
    </source>
</evidence>
<comment type="subcellular location">
    <subcellularLocation>
        <location evidence="1">Periplasm</location>
    </subcellularLocation>
</comment>
<proteinExistence type="predicted"/>
<keyword evidence="3" id="KW-0574">Periplasm</keyword>
<dbReference type="InterPro" id="IPR018389">
    <property type="entry name" value="DctP_fam"/>
</dbReference>
<sequence>MNIKTVGFILASSSVLALAGAAQADTALRLAHWLPPGHALQTTGFEPWAQSITQASDGKISFTLFPAQQLGSATDHYDMARDGIADITFVAPSYQPGRFPIISLAEQPFMVTNGIEGSAAFNDWYQQYAAEEMPDVHVCMAFMQDPGTLHTVEEVILPTDLQGSSIRPANAVMGSMISLLGGASIQVPAPEAREVIARGAAEGITFPWDSVYLFGIDKETKYHIDFPLYTTVFVMAMNKATYEGMAEDERTVIDEHCTSEWAQKLAKGWAEQERSGRTRALEDPAHSVHQPTADELAAWREATAPLGTSWAEEVSAKGHDPQSIEASFGEIMGKAGALFQ</sequence>
<feature type="chain" id="PRO_5046869899" evidence="4">
    <location>
        <begin position="25"/>
        <end position="340"/>
    </location>
</feature>